<evidence type="ECO:0000313" key="2">
    <source>
        <dbReference type="Proteomes" id="UP000427071"/>
    </source>
</evidence>
<keyword evidence="2" id="KW-1185">Reference proteome</keyword>
<dbReference type="KEGG" id="ckw:CKALI_11250"/>
<protein>
    <recommendedName>
        <fullName evidence="3">DUF2744 domain-containing protein</fullName>
    </recommendedName>
</protein>
<name>A0A6B8VNU7_9CORY</name>
<dbReference type="AlphaFoldDB" id="A0A6B8VNU7"/>
<dbReference type="EMBL" id="CP046452">
    <property type="protein sequence ID" value="QGU03094.1"/>
    <property type="molecule type" value="Genomic_DNA"/>
</dbReference>
<dbReference type="Pfam" id="PF10910">
    <property type="entry name" value="Phage_gene29"/>
    <property type="match status" value="1"/>
</dbReference>
<dbReference type="InterPro" id="IPR021226">
    <property type="entry name" value="Phage_gene29"/>
</dbReference>
<dbReference type="RefSeq" id="WP_156193417.1">
    <property type="nucleotide sequence ID" value="NZ_CP046452.1"/>
</dbReference>
<proteinExistence type="predicted"/>
<reference evidence="2" key="1">
    <citation type="submission" date="2019-11" db="EMBL/GenBank/DDBJ databases">
        <title>Complete genome sequence of Corynebacterium kalinowskii 1959, a novel Corynebacterium species isolated from soil of a small paddock in Vilsendorf, Germany.</title>
        <authorList>
            <person name="Schaffert L."/>
            <person name="Ruwe M."/>
            <person name="Milse J."/>
            <person name="Hanuschka K."/>
            <person name="Ortseifen V."/>
            <person name="Droste J."/>
            <person name="Brandt D."/>
            <person name="Schlueter L."/>
            <person name="Kutter Y."/>
            <person name="Vinke S."/>
            <person name="Viehoefer P."/>
            <person name="Jacob L."/>
            <person name="Luebke N.-C."/>
            <person name="Schulte-Berndt E."/>
            <person name="Hain C."/>
            <person name="Linder M."/>
            <person name="Schmidt P."/>
            <person name="Wollenschlaeger L."/>
            <person name="Luttermann T."/>
            <person name="Thieme E."/>
            <person name="Hassa J."/>
            <person name="Haak M."/>
            <person name="Wittchen M."/>
            <person name="Mentz A."/>
            <person name="Persicke M."/>
            <person name="Busche T."/>
            <person name="Ruckert C."/>
        </authorList>
    </citation>
    <scope>NUCLEOTIDE SEQUENCE [LARGE SCALE GENOMIC DNA]</scope>
    <source>
        <strain evidence="2">1959</strain>
    </source>
</reference>
<dbReference type="Proteomes" id="UP000427071">
    <property type="component" value="Chromosome"/>
</dbReference>
<accession>A0A6B8VNU7</accession>
<sequence>MPIPLQHHCNSSDPEEAALWALVALPGVGDTAPLALPVEVMRKWAKRLWDCGFRHVPELQTIKYVPPGADADWLTGAGGRWAPIDEAVEPRGLAPDTSQLSMVERQALYAQLRAEFEVPTPDSKHATVEVKEQ</sequence>
<evidence type="ECO:0008006" key="3">
    <source>
        <dbReference type="Google" id="ProtNLM"/>
    </source>
</evidence>
<evidence type="ECO:0000313" key="1">
    <source>
        <dbReference type="EMBL" id="QGU03094.1"/>
    </source>
</evidence>
<gene>
    <name evidence="1" type="ORF">CKALI_11250</name>
</gene>
<organism evidence="1 2">
    <name type="scientific">Corynebacterium kalinowskii</name>
    <dbReference type="NCBI Taxonomy" id="2675216"/>
    <lineage>
        <taxon>Bacteria</taxon>
        <taxon>Bacillati</taxon>
        <taxon>Actinomycetota</taxon>
        <taxon>Actinomycetes</taxon>
        <taxon>Mycobacteriales</taxon>
        <taxon>Corynebacteriaceae</taxon>
        <taxon>Corynebacterium</taxon>
    </lineage>
</organism>